<dbReference type="Pfam" id="PF13128">
    <property type="entry name" value="DUF3954"/>
    <property type="match status" value="1"/>
</dbReference>
<dbReference type="STRING" id="550447.SAMN05428946_2708"/>
<accession>A0A1U7PTB7</accession>
<dbReference type="InterPro" id="IPR025017">
    <property type="entry name" value="DUF3954"/>
</dbReference>
<protein>
    <recommendedName>
        <fullName evidence="3">DUF3954 domain-containing protein</fullName>
    </recommendedName>
</protein>
<organism evidence="1 2">
    <name type="scientific">Edaphobacillus lindanitolerans</name>
    <dbReference type="NCBI Taxonomy" id="550447"/>
    <lineage>
        <taxon>Bacteria</taxon>
        <taxon>Bacillati</taxon>
        <taxon>Bacillota</taxon>
        <taxon>Bacilli</taxon>
        <taxon>Bacillales</taxon>
        <taxon>Bacillaceae</taxon>
        <taxon>Edaphobacillus</taxon>
    </lineage>
</organism>
<dbReference type="Proteomes" id="UP000187550">
    <property type="component" value="Unassembled WGS sequence"/>
</dbReference>
<name>A0A1U7PTB7_9BACI</name>
<proteinExistence type="predicted"/>
<reference evidence="2" key="1">
    <citation type="submission" date="2017-01" db="EMBL/GenBank/DDBJ databases">
        <authorList>
            <person name="Varghese N."/>
            <person name="Submissions S."/>
        </authorList>
    </citation>
    <scope>NUCLEOTIDE SEQUENCE [LARGE SCALE GENOMIC DNA]</scope>
    <source>
        <strain evidence="2">MNA4</strain>
    </source>
</reference>
<keyword evidence="2" id="KW-1185">Reference proteome</keyword>
<dbReference type="OrthoDB" id="2909155at2"/>
<evidence type="ECO:0008006" key="3">
    <source>
        <dbReference type="Google" id="ProtNLM"/>
    </source>
</evidence>
<evidence type="ECO:0000313" key="1">
    <source>
        <dbReference type="EMBL" id="SIT91587.1"/>
    </source>
</evidence>
<sequence>MKEADEKPDGVYIVKDGKAKKVTPPATGFGKQVVTWENGKPTRCEVSFTERT</sequence>
<dbReference type="RefSeq" id="WP_076759620.1">
    <property type="nucleotide sequence ID" value="NZ_FTPL01000004.1"/>
</dbReference>
<dbReference type="EMBL" id="FTPL01000004">
    <property type="protein sequence ID" value="SIT91587.1"/>
    <property type="molecule type" value="Genomic_DNA"/>
</dbReference>
<gene>
    <name evidence="1" type="ORF">SAMN05428946_2708</name>
</gene>
<dbReference type="AlphaFoldDB" id="A0A1U7PTB7"/>
<evidence type="ECO:0000313" key="2">
    <source>
        <dbReference type="Proteomes" id="UP000187550"/>
    </source>
</evidence>